<feature type="signal peptide" evidence="1">
    <location>
        <begin position="1"/>
        <end position="19"/>
    </location>
</feature>
<evidence type="ECO:0000313" key="2">
    <source>
        <dbReference type="EMBL" id="MBB3702210.1"/>
    </source>
</evidence>
<name>A0A7W5UHW7_9BACT</name>
<dbReference type="AlphaFoldDB" id="A0A7W5UHW7"/>
<dbReference type="Proteomes" id="UP000541425">
    <property type="component" value="Unassembled WGS sequence"/>
</dbReference>
<sequence>MRKYTFFLLAAMCGLPALAQLQQLPTNEQNKADLTQIVSLQSSAKARAISPKALKPITTEPVLTQPEGKLVNAAWYGKGFYPISGYSRIFSHEMEARATTYVNQGDTAIWIKNSLTEYEGEQGWIRISKVDDKGNWELRTPQAIMIRTNSKNEKKTFYVTKLGGSTPATVNERGYTVGNNLNIRFRMDNKGVLSQVTTDGSEILGLTDGDGTWYPYGSYGYKYIANEDTPVTKPANLEVTKYVWANTINKQGSETIHTFVNVGYSGNDIYMSSPADTTLYFKGTILGNKVIFKSPQFMGVSKEYNRLLYFSGVRFAWDDNSPGGYKVSFITGDIIFDYDAISHTFVLPKEYAIVAKVFGHDTYNVYASPSLRIYPFVEKAATPQAPQFWKPERNFRNYTYDERIQKGIAQVQFIISPHDVNGEYINPDSMYYRMYVDDPETPFTFDKIDYPALPEDEMTEIPFWFTDKEYIMGYTNTLRLLFFFTEVQDSIGFQSVYKGGGETRESNITWYKLPKSTSIQGVQNSNNGSPAKVYYDLLGRRQKGLRKGINLIRKEDGSVEKVIQ</sequence>
<evidence type="ECO:0008006" key="4">
    <source>
        <dbReference type="Google" id="ProtNLM"/>
    </source>
</evidence>
<comment type="caution">
    <text evidence="2">The sequence shown here is derived from an EMBL/GenBank/DDBJ whole genome shotgun (WGS) entry which is preliminary data.</text>
</comment>
<dbReference type="EMBL" id="JACICA010000002">
    <property type="protein sequence ID" value="MBB3702210.1"/>
    <property type="molecule type" value="Genomic_DNA"/>
</dbReference>
<evidence type="ECO:0000256" key="1">
    <source>
        <dbReference type="SAM" id="SignalP"/>
    </source>
</evidence>
<accession>A0A7W5UHW7</accession>
<gene>
    <name evidence="2" type="ORF">FHS60_000663</name>
</gene>
<evidence type="ECO:0000313" key="3">
    <source>
        <dbReference type="Proteomes" id="UP000541425"/>
    </source>
</evidence>
<proteinExistence type="predicted"/>
<keyword evidence="1" id="KW-0732">Signal</keyword>
<reference evidence="2 3" key="1">
    <citation type="submission" date="2020-08" db="EMBL/GenBank/DDBJ databases">
        <title>Genomic Encyclopedia of Type Strains, Phase IV (KMG-IV): sequencing the most valuable type-strain genomes for metagenomic binning, comparative biology and taxonomic classification.</title>
        <authorList>
            <person name="Goeker M."/>
        </authorList>
    </citation>
    <scope>NUCLEOTIDE SEQUENCE [LARGE SCALE GENOMIC DNA]</scope>
    <source>
        <strain evidence="2 3">DSM 22548</strain>
    </source>
</reference>
<organism evidence="2 3">
    <name type="scientific">Alloprevotella rava</name>
    <dbReference type="NCBI Taxonomy" id="671218"/>
    <lineage>
        <taxon>Bacteria</taxon>
        <taxon>Pseudomonadati</taxon>
        <taxon>Bacteroidota</taxon>
        <taxon>Bacteroidia</taxon>
        <taxon>Bacteroidales</taxon>
        <taxon>Prevotellaceae</taxon>
        <taxon>Alloprevotella</taxon>
    </lineage>
</organism>
<protein>
    <recommendedName>
        <fullName evidence="4">SH3 domain-containing protein</fullName>
    </recommendedName>
</protein>
<feature type="chain" id="PRO_5031406242" description="SH3 domain-containing protein" evidence="1">
    <location>
        <begin position="20"/>
        <end position="564"/>
    </location>
</feature>
<dbReference type="RefSeq" id="WP_183694838.1">
    <property type="nucleotide sequence ID" value="NZ_JACICA010000002.1"/>
</dbReference>